<dbReference type="Proteomes" id="UP000245383">
    <property type="component" value="Unassembled WGS sequence"/>
</dbReference>
<dbReference type="AlphaFoldDB" id="A0A2T9Y002"/>
<feature type="domain" description="Retrotransposon gag" evidence="1">
    <location>
        <begin position="165"/>
        <end position="236"/>
    </location>
</feature>
<dbReference type="EMBL" id="MBFR01000820">
    <property type="protein sequence ID" value="PVU85643.1"/>
    <property type="molecule type" value="Genomic_DNA"/>
</dbReference>
<accession>A0A2T9Y002</accession>
<protein>
    <recommendedName>
        <fullName evidence="1">Retrotransposon gag domain-containing protein</fullName>
    </recommendedName>
</protein>
<dbReference type="InterPro" id="IPR005162">
    <property type="entry name" value="Retrotrans_gag_dom"/>
</dbReference>
<keyword evidence="3" id="KW-1185">Reference proteome</keyword>
<name>A0A2T9Y002_9FUNG</name>
<evidence type="ECO:0000313" key="3">
    <source>
        <dbReference type="Proteomes" id="UP000245383"/>
    </source>
</evidence>
<organism evidence="2 3">
    <name type="scientific">Smittium simulii</name>
    <dbReference type="NCBI Taxonomy" id="133385"/>
    <lineage>
        <taxon>Eukaryota</taxon>
        <taxon>Fungi</taxon>
        <taxon>Fungi incertae sedis</taxon>
        <taxon>Zoopagomycota</taxon>
        <taxon>Kickxellomycotina</taxon>
        <taxon>Harpellomycetes</taxon>
        <taxon>Harpellales</taxon>
        <taxon>Legeriomycetaceae</taxon>
        <taxon>Smittium</taxon>
    </lineage>
</organism>
<proteinExistence type="predicted"/>
<evidence type="ECO:0000313" key="2">
    <source>
        <dbReference type="EMBL" id="PVU85643.1"/>
    </source>
</evidence>
<gene>
    <name evidence="2" type="ORF">BB561_006918</name>
</gene>
<comment type="caution">
    <text evidence="2">The sequence shown here is derived from an EMBL/GenBank/DDBJ whole genome shotgun (WGS) entry which is preliminary data.</text>
</comment>
<dbReference type="STRING" id="133385.A0A2T9Y002"/>
<reference evidence="2 3" key="1">
    <citation type="journal article" date="2018" name="MBio">
        <title>Comparative Genomics Reveals the Core Gene Toolbox for the Fungus-Insect Symbiosis.</title>
        <authorList>
            <person name="Wang Y."/>
            <person name="Stata M."/>
            <person name="Wang W."/>
            <person name="Stajich J.E."/>
            <person name="White M.M."/>
            <person name="Moncalvo J.M."/>
        </authorList>
    </citation>
    <scope>NUCLEOTIDE SEQUENCE [LARGE SCALE GENOMIC DNA]</scope>
    <source>
        <strain evidence="2 3">SWE-8-4</strain>
    </source>
</reference>
<sequence length="374" mass="41921">MLNNQVSFKVGNNQNVLVAIDSRGEWPSVVDGHHFEWLEYIYCYECKLNSNSIVIYASALDLGDRGLSQGTDIFKSYPIDFSEQIEILTREKFLAEKKADFYCCQSEIANSPAQVTSTPLGPSAVVPKVPEFHGSIVGFPRWISWVSDLFDNYSQLTDFSKRLMVTDSLKGEARSWFDAEPDSSTISWAAMKDALLRQYGGTNSISNALNTISALKLTSRSDFNSFIQRIRPAIQLVTKSDDTLARIRPAIQLVTKSDDTLAVAMLRQQIDSDIRRYLPEIQNETFTAFELRLRLQFQELQSKSGTTSVVHYPTSSTAMNLDTISAPIRRFNSSMVSSLETLNRTHPATLLCCQHSLNNTSRTASVLPAERKAT</sequence>
<evidence type="ECO:0000259" key="1">
    <source>
        <dbReference type="Pfam" id="PF03732"/>
    </source>
</evidence>
<dbReference type="Pfam" id="PF03732">
    <property type="entry name" value="Retrotrans_gag"/>
    <property type="match status" value="1"/>
</dbReference>